<dbReference type="InterPro" id="IPR010652">
    <property type="entry name" value="DUF1232"/>
</dbReference>
<organism evidence="7 8">
    <name type="scientific">Ancylobacter koreensis</name>
    <dbReference type="NCBI Taxonomy" id="266121"/>
    <lineage>
        <taxon>Bacteria</taxon>
        <taxon>Pseudomonadati</taxon>
        <taxon>Pseudomonadota</taxon>
        <taxon>Alphaproteobacteria</taxon>
        <taxon>Hyphomicrobiales</taxon>
        <taxon>Xanthobacteraceae</taxon>
        <taxon>Ancylobacter</taxon>
    </lineage>
</organism>
<keyword evidence="3" id="KW-1133">Transmembrane helix</keyword>
<name>A0ABT0DM09_9HYPH</name>
<evidence type="ECO:0000259" key="6">
    <source>
        <dbReference type="Pfam" id="PF06803"/>
    </source>
</evidence>
<gene>
    <name evidence="7" type="ORF">MWN33_09735</name>
</gene>
<sequence>MVRWPDWRFVRERAPTNEPEIAIEPESGDEARVRAGFWRKLGSAASRIPFADDAAAAYYCALDSRTPVRVRALLFGALAYFVLPSDALPDLLLGIGFTDDAAVLATALNLLASHITPAHREAARAALARLREDTAGDPSAGPAASAGATSAPR</sequence>
<evidence type="ECO:0000313" key="7">
    <source>
        <dbReference type="EMBL" id="MCK0208312.1"/>
    </source>
</evidence>
<evidence type="ECO:0000256" key="5">
    <source>
        <dbReference type="SAM" id="MobiDB-lite"/>
    </source>
</evidence>
<dbReference type="RefSeq" id="WP_247200286.1">
    <property type="nucleotide sequence ID" value="NZ_JALKCG010000002.1"/>
</dbReference>
<evidence type="ECO:0000256" key="4">
    <source>
        <dbReference type="ARBA" id="ARBA00023136"/>
    </source>
</evidence>
<keyword evidence="2" id="KW-0812">Transmembrane</keyword>
<comment type="caution">
    <text evidence="7">The sequence shown here is derived from an EMBL/GenBank/DDBJ whole genome shotgun (WGS) entry which is preliminary data.</text>
</comment>
<comment type="subcellular location">
    <subcellularLocation>
        <location evidence="1">Endomembrane system</location>
        <topology evidence="1">Multi-pass membrane protein</topology>
    </subcellularLocation>
</comment>
<accession>A0ABT0DM09</accession>
<evidence type="ECO:0000313" key="8">
    <source>
        <dbReference type="Proteomes" id="UP001202867"/>
    </source>
</evidence>
<evidence type="ECO:0000256" key="2">
    <source>
        <dbReference type="ARBA" id="ARBA00022692"/>
    </source>
</evidence>
<reference evidence="8" key="1">
    <citation type="submission" date="2023-07" db="EMBL/GenBank/DDBJ databases">
        <title>Ancylobacter moscoviensis sp. nov., facultatively methylotrophic bacteria from activated sludge and the reclassification of Starkeya novella (Starkey 1934) Kelly et al. 2000 as Ancylobacter novellus comb. nov., Starkeya koreensis Im et al. 2006 as Ancylobacter koreensis comb.nov., Angulomicrobium tetraedrale Vasil'eva et al. 1986 as Ancylobacter tetraedralis comb. nov., Angulomicrobium amanitiforme Fritz et al. 2004 as Ancylobacter amanitiformis comb. nov. and Methylorhabdus multivorans Doronina et al. 1996 as Ancylobacter multivorans comb. nov. and emended description of the genus Ancylobacter.</title>
        <authorList>
            <person name="Doronina N."/>
            <person name="Chemodurova A."/>
            <person name="Grouzdev D."/>
            <person name="Koziaeva V."/>
            <person name="Shi W."/>
            <person name="Wu L."/>
            <person name="Kaparullina E."/>
        </authorList>
    </citation>
    <scope>NUCLEOTIDE SEQUENCE [LARGE SCALE GENOMIC DNA]</scope>
    <source>
        <strain evidence="8">Jip08</strain>
    </source>
</reference>
<dbReference type="EMBL" id="JALKCG010000002">
    <property type="protein sequence ID" value="MCK0208312.1"/>
    <property type="molecule type" value="Genomic_DNA"/>
</dbReference>
<feature type="region of interest" description="Disordered" evidence="5">
    <location>
        <begin position="133"/>
        <end position="153"/>
    </location>
</feature>
<evidence type="ECO:0000256" key="1">
    <source>
        <dbReference type="ARBA" id="ARBA00004127"/>
    </source>
</evidence>
<proteinExistence type="predicted"/>
<dbReference type="Pfam" id="PF06803">
    <property type="entry name" value="DUF1232"/>
    <property type="match status" value="1"/>
</dbReference>
<feature type="compositionally biased region" description="Low complexity" evidence="5">
    <location>
        <begin position="136"/>
        <end position="153"/>
    </location>
</feature>
<dbReference type="Proteomes" id="UP001202867">
    <property type="component" value="Unassembled WGS sequence"/>
</dbReference>
<evidence type="ECO:0000256" key="3">
    <source>
        <dbReference type="ARBA" id="ARBA00022989"/>
    </source>
</evidence>
<keyword evidence="8" id="KW-1185">Reference proteome</keyword>
<keyword evidence="4" id="KW-0472">Membrane</keyword>
<protein>
    <submittedName>
        <fullName evidence="7">YkvA family protein</fullName>
    </submittedName>
</protein>
<feature type="domain" description="DUF1232" evidence="6">
    <location>
        <begin position="71"/>
        <end position="105"/>
    </location>
</feature>